<dbReference type="GO" id="GO:0016758">
    <property type="term" value="F:hexosyltransferase activity"/>
    <property type="evidence" value="ECO:0007669"/>
    <property type="project" value="TreeGrafter"/>
</dbReference>
<gene>
    <name evidence="3" type="ORF">SAMN05216381_0685</name>
</gene>
<evidence type="ECO:0000313" key="3">
    <source>
        <dbReference type="EMBL" id="SDF00715.1"/>
    </source>
</evidence>
<evidence type="ECO:0000313" key="4">
    <source>
        <dbReference type="Proteomes" id="UP000243378"/>
    </source>
</evidence>
<dbReference type="OrthoDB" id="9808602at2"/>
<keyword evidence="1" id="KW-0328">Glycosyltransferase</keyword>
<dbReference type="CDD" id="cd06533">
    <property type="entry name" value="Glyco_transf_WecG_TagA"/>
    <property type="match status" value="1"/>
</dbReference>
<protein>
    <submittedName>
        <fullName evidence="3">Polymer biosynthesis protein, WecB/TagA/CpsF family</fullName>
    </submittedName>
</protein>
<dbReference type="AlphaFoldDB" id="A0A1G7HJW6"/>
<dbReference type="Pfam" id="PF03808">
    <property type="entry name" value="Glyco_tran_WecG"/>
    <property type="match status" value="1"/>
</dbReference>
<keyword evidence="2" id="KW-0808">Transferase</keyword>
<evidence type="ECO:0000256" key="1">
    <source>
        <dbReference type="ARBA" id="ARBA00022676"/>
    </source>
</evidence>
<accession>A0A1G7HJW6</accession>
<dbReference type="Proteomes" id="UP000243378">
    <property type="component" value="Unassembled WGS sequence"/>
</dbReference>
<dbReference type="STRING" id="640205.SAMN05216381_0685"/>
<dbReference type="InterPro" id="IPR004629">
    <property type="entry name" value="WecG_TagA_CpsF"/>
</dbReference>
<sequence>MNREQQQPIPVRSTRQWRKEVLMKAFDIEFYAGSKEQLIDDLVEHSTDKYSFIVTPNVNHVVQLETDRDLKRAYAVARHRICDSRVLLPLLRMLKVPVQDAIPGSTLTEELIGIAEARAWNVTVIGCEDADIQQLRARYPHITFHHHNPPMGFIDSEEAIQACLSFVVNHPSNLVVLSVGCPRQEILAQKILETDQAVGIGLCVGASINFLSGKIQRAPLWVQHCSLEWLHRAFTEPRRLVGRYARDAFRILPILLREFKLRQSLFMGGAPR</sequence>
<evidence type="ECO:0000256" key="2">
    <source>
        <dbReference type="ARBA" id="ARBA00022679"/>
    </source>
</evidence>
<dbReference type="PANTHER" id="PTHR34136">
    <property type="match status" value="1"/>
</dbReference>
<dbReference type="PANTHER" id="PTHR34136:SF1">
    <property type="entry name" value="UDP-N-ACETYL-D-MANNOSAMINURONIC ACID TRANSFERASE"/>
    <property type="match status" value="1"/>
</dbReference>
<dbReference type="NCBIfam" id="TIGR00696">
    <property type="entry name" value="wecG_tagA_cpsF"/>
    <property type="match status" value="1"/>
</dbReference>
<organism evidence="3 4">
    <name type="scientific">Phytopseudomonas seleniipraecipitans</name>
    <dbReference type="NCBI Taxonomy" id="640205"/>
    <lineage>
        <taxon>Bacteria</taxon>
        <taxon>Pseudomonadati</taxon>
        <taxon>Pseudomonadota</taxon>
        <taxon>Gammaproteobacteria</taxon>
        <taxon>Pseudomonadales</taxon>
        <taxon>Pseudomonadaceae</taxon>
        <taxon>Phytopseudomonas</taxon>
    </lineage>
</organism>
<name>A0A1G7HJW6_9GAMM</name>
<dbReference type="EMBL" id="FNBM01000001">
    <property type="protein sequence ID" value="SDF00715.1"/>
    <property type="molecule type" value="Genomic_DNA"/>
</dbReference>
<proteinExistence type="predicted"/>
<reference evidence="3 4" key="1">
    <citation type="submission" date="2016-10" db="EMBL/GenBank/DDBJ databases">
        <authorList>
            <person name="de Groot N.N."/>
        </authorList>
    </citation>
    <scope>NUCLEOTIDE SEQUENCE [LARGE SCALE GENOMIC DNA]</scope>
    <source>
        <strain evidence="3 4">LMG 25475</strain>
    </source>
</reference>